<name>A0A0D0ACH9_9AGAM</name>
<organism evidence="1 2">
    <name type="scientific">Pisolithus microcarpus 441</name>
    <dbReference type="NCBI Taxonomy" id="765257"/>
    <lineage>
        <taxon>Eukaryota</taxon>
        <taxon>Fungi</taxon>
        <taxon>Dikarya</taxon>
        <taxon>Basidiomycota</taxon>
        <taxon>Agaricomycotina</taxon>
        <taxon>Agaricomycetes</taxon>
        <taxon>Agaricomycetidae</taxon>
        <taxon>Boletales</taxon>
        <taxon>Sclerodermatineae</taxon>
        <taxon>Pisolithaceae</taxon>
        <taxon>Pisolithus</taxon>
    </lineage>
</organism>
<dbReference type="AlphaFoldDB" id="A0A0D0ACH9"/>
<reference evidence="2" key="2">
    <citation type="submission" date="2015-01" db="EMBL/GenBank/DDBJ databases">
        <title>Evolutionary Origins and Diversification of the Mycorrhizal Mutualists.</title>
        <authorList>
            <consortium name="DOE Joint Genome Institute"/>
            <consortium name="Mycorrhizal Genomics Consortium"/>
            <person name="Kohler A."/>
            <person name="Kuo A."/>
            <person name="Nagy L.G."/>
            <person name="Floudas D."/>
            <person name="Copeland A."/>
            <person name="Barry K.W."/>
            <person name="Cichocki N."/>
            <person name="Veneault-Fourrey C."/>
            <person name="LaButti K."/>
            <person name="Lindquist E.A."/>
            <person name="Lipzen A."/>
            <person name="Lundell T."/>
            <person name="Morin E."/>
            <person name="Murat C."/>
            <person name="Riley R."/>
            <person name="Ohm R."/>
            <person name="Sun H."/>
            <person name="Tunlid A."/>
            <person name="Henrissat B."/>
            <person name="Grigoriev I.V."/>
            <person name="Hibbett D.S."/>
            <person name="Martin F."/>
        </authorList>
    </citation>
    <scope>NUCLEOTIDE SEQUENCE [LARGE SCALE GENOMIC DNA]</scope>
    <source>
        <strain evidence="2">441</strain>
    </source>
</reference>
<proteinExistence type="predicted"/>
<keyword evidence="2" id="KW-1185">Reference proteome</keyword>
<protein>
    <submittedName>
        <fullName evidence="1">Uncharacterized protein</fullName>
    </submittedName>
</protein>
<dbReference type="EMBL" id="KN833688">
    <property type="protein sequence ID" value="KIK29808.1"/>
    <property type="molecule type" value="Genomic_DNA"/>
</dbReference>
<reference evidence="1 2" key="1">
    <citation type="submission" date="2014-04" db="EMBL/GenBank/DDBJ databases">
        <authorList>
            <consortium name="DOE Joint Genome Institute"/>
            <person name="Kuo A."/>
            <person name="Kohler A."/>
            <person name="Costa M.D."/>
            <person name="Nagy L.G."/>
            <person name="Floudas D."/>
            <person name="Copeland A."/>
            <person name="Barry K.W."/>
            <person name="Cichocki N."/>
            <person name="Veneault-Fourrey C."/>
            <person name="LaButti K."/>
            <person name="Lindquist E.A."/>
            <person name="Lipzen A."/>
            <person name="Lundell T."/>
            <person name="Morin E."/>
            <person name="Murat C."/>
            <person name="Sun H."/>
            <person name="Tunlid A."/>
            <person name="Henrissat B."/>
            <person name="Grigoriev I.V."/>
            <person name="Hibbett D.S."/>
            <person name="Martin F."/>
            <person name="Nordberg H.P."/>
            <person name="Cantor M.N."/>
            <person name="Hua S.X."/>
        </authorList>
    </citation>
    <scope>NUCLEOTIDE SEQUENCE [LARGE SCALE GENOMIC DNA]</scope>
    <source>
        <strain evidence="1 2">441</strain>
    </source>
</reference>
<accession>A0A0D0ACH9</accession>
<evidence type="ECO:0000313" key="2">
    <source>
        <dbReference type="Proteomes" id="UP000054018"/>
    </source>
</evidence>
<sequence>MFGEAHLHSHSKRPRLWPILSLFRVIFKDSLGYEDFAPSDLRGCLGTTAQPWTSRVLYLADRVGAPPANRPIKRTRVTISIYPTVVSTEVTSAPSKCCYST</sequence>
<dbReference type="HOGENOM" id="CLU_2292799_0_0_1"/>
<dbReference type="Proteomes" id="UP000054018">
    <property type="component" value="Unassembled WGS sequence"/>
</dbReference>
<gene>
    <name evidence="1" type="ORF">PISMIDRAFT_442225</name>
</gene>
<evidence type="ECO:0000313" key="1">
    <source>
        <dbReference type="EMBL" id="KIK29808.1"/>
    </source>
</evidence>